<keyword evidence="3" id="KW-0378">Hydrolase</keyword>
<proteinExistence type="predicted"/>
<dbReference type="InterPro" id="IPR011089">
    <property type="entry name" value="GmrSD_C"/>
</dbReference>
<dbReference type="Pfam" id="PF07510">
    <property type="entry name" value="GmrSD_C"/>
    <property type="match status" value="1"/>
</dbReference>
<evidence type="ECO:0000313" key="4">
    <source>
        <dbReference type="Proteomes" id="UP000694228"/>
    </source>
</evidence>
<reference evidence="3 4" key="1">
    <citation type="submission" date="2021-06" db="EMBL/GenBank/DDBJ databases">
        <title>Complete genome sequence of the secondary alcohol utilizing methanogen Methanospirillum hungatei strain GP1.</title>
        <authorList>
            <person name="Day L.A."/>
            <person name="Costa K.C."/>
        </authorList>
    </citation>
    <scope>NUCLEOTIDE SEQUENCE [LARGE SCALE GENOMIC DNA]</scope>
    <source>
        <strain evidence="3 4">GP1</strain>
    </source>
</reference>
<dbReference type="AlphaFoldDB" id="A0A8F5VQ70"/>
<dbReference type="GO" id="GO:0004519">
    <property type="term" value="F:endonuclease activity"/>
    <property type="evidence" value="ECO:0007669"/>
    <property type="project" value="UniProtKB-KW"/>
</dbReference>
<dbReference type="Proteomes" id="UP000694228">
    <property type="component" value="Chromosome"/>
</dbReference>
<name>A0A8F5VQ70_METHU</name>
<dbReference type="PANTHER" id="PTHR35149:SF2">
    <property type="entry name" value="DUF262 DOMAIN-CONTAINING PROTEIN"/>
    <property type="match status" value="1"/>
</dbReference>
<feature type="domain" description="GmrSD restriction endonucleases C-terminal" evidence="2">
    <location>
        <begin position="428"/>
        <end position="561"/>
    </location>
</feature>
<evidence type="ECO:0000259" key="2">
    <source>
        <dbReference type="Pfam" id="PF07510"/>
    </source>
</evidence>
<organism evidence="3 4">
    <name type="scientific">Methanospirillum hungatei</name>
    <dbReference type="NCBI Taxonomy" id="2203"/>
    <lineage>
        <taxon>Archaea</taxon>
        <taxon>Methanobacteriati</taxon>
        <taxon>Methanobacteriota</taxon>
        <taxon>Stenosarchaea group</taxon>
        <taxon>Methanomicrobia</taxon>
        <taxon>Methanomicrobiales</taxon>
        <taxon>Methanospirillaceae</taxon>
        <taxon>Methanospirillum</taxon>
    </lineage>
</organism>
<keyword evidence="3" id="KW-0540">Nuclease</keyword>
<evidence type="ECO:0000259" key="1">
    <source>
        <dbReference type="Pfam" id="PF03235"/>
    </source>
</evidence>
<dbReference type="EMBL" id="CP077107">
    <property type="protein sequence ID" value="QXO95148.1"/>
    <property type="molecule type" value="Genomic_DNA"/>
</dbReference>
<gene>
    <name evidence="3" type="ORF">KSK55_01665</name>
</gene>
<dbReference type="OrthoDB" id="117789at2157"/>
<keyword evidence="3" id="KW-0255">Endonuclease</keyword>
<dbReference type="InterPro" id="IPR004919">
    <property type="entry name" value="GmrSD_N"/>
</dbReference>
<protein>
    <submittedName>
        <fullName evidence="3">DUF262 domain-containing HNH endonuclease family protein</fullName>
    </submittedName>
</protein>
<evidence type="ECO:0000313" key="3">
    <source>
        <dbReference type="EMBL" id="QXO95148.1"/>
    </source>
</evidence>
<accession>A0A8F5VQ70</accession>
<sequence>MHAGVVPLEKLFASDNYFSLPIFQRRYEWKSKEWEALWYSIIQQYEYEISGTSNKYPKCFFGTIALKLIKSSEGSHKHDIIDGQQRITTIILLLAAIRDFFHNDENIFSKVNQLLKINCEGIDCVQHKKRLELALQDEKYLSDIISELPIPTETNSNVIDCYNKFSNKLDDSLDPYKFINSILTRFQVVWLTIENSDDAPTIFRTMNSTGTSLEDIDHFRIHILTFIDENNMIPMYHQFWKPIEYLFSNDLKKFPDFARYFLMKNGEKDIQNIFSYITEKINPIPINEREDYIRSFLSELKKSAEIYDDILNIYDASRFTNKVALRLKKFRYLSGDQYLPFLLNLLSQYSKNQPKSIDNKFEHVLHLIESFYIRGYFCDENMPNYTSFFSELCKLIDTPISTENFDKIEKKFMNVLPGDEALRVKIPIVPIYSRGSKNLAKLMLCSIEEHISQKASWFTFNPDESKISVEHIMPQKIENTDWEPYLKSNIGEYYKESHFHSCNTLGNLTLTSNSFNSKLGQKIFSQKMVDLTKCDGYNLNSYFNQVKTWVDSDIKKRSCQLSDYCILIWPGGTPIIAPLRIPQEGDQLVSITIKKRKYAINSREYNFKSWKGLYAATLYIMYKESGDKFRELVTQYPDFLSFESHKLKKEEQVGETSIYYAPLSGQKAVYQQCKIFVKEIGWEPSDWKGELKDKEGNVFVF</sequence>
<dbReference type="Pfam" id="PF03235">
    <property type="entry name" value="GmrSD_N"/>
    <property type="match status" value="1"/>
</dbReference>
<dbReference type="PANTHER" id="PTHR35149">
    <property type="entry name" value="SLL5132 PROTEIN"/>
    <property type="match status" value="1"/>
</dbReference>
<feature type="domain" description="GmrSD restriction endonucleases N-terminal" evidence="1">
    <location>
        <begin position="8"/>
        <end position="222"/>
    </location>
</feature>